<evidence type="ECO:0000313" key="6">
    <source>
        <dbReference type="Proteomes" id="UP000178086"/>
    </source>
</evidence>
<dbReference type="Gene3D" id="1.10.150.20">
    <property type="entry name" value="5' to 3' exonuclease, C-terminal subdomain"/>
    <property type="match status" value="1"/>
</dbReference>
<comment type="function">
    <text evidence="3">DNA-dependent ATPase and ATP-dependent 5'-3' DNA helicase. Has no activity on blunt DNA or DNA with 3'-overhangs, requires at least 10 bases of 5'-ssDNA for helicase activity.</text>
</comment>
<dbReference type="GO" id="GO:0003677">
    <property type="term" value="F:DNA binding"/>
    <property type="evidence" value="ECO:0007669"/>
    <property type="project" value="UniProtKB-UniRule"/>
</dbReference>
<dbReference type="InterPro" id="IPR010994">
    <property type="entry name" value="RuvA_2-like"/>
</dbReference>
<dbReference type="SUPFAM" id="SSF47781">
    <property type="entry name" value="RuvA domain 2-like"/>
    <property type="match status" value="1"/>
</dbReference>
<dbReference type="GO" id="GO:0016887">
    <property type="term" value="F:ATP hydrolysis activity"/>
    <property type="evidence" value="ECO:0007669"/>
    <property type="project" value="RHEA"/>
</dbReference>
<dbReference type="EC" id="5.6.2.3" evidence="3"/>
<dbReference type="Pfam" id="PF18335">
    <property type="entry name" value="SH3_13"/>
    <property type="match status" value="1"/>
</dbReference>
<dbReference type="GO" id="GO:0006310">
    <property type="term" value="P:DNA recombination"/>
    <property type="evidence" value="ECO:0007669"/>
    <property type="project" value="InterPro"/>
</dbReference>
<dbReference type="InterPro" id="IPR027785">
    <property type="entry name" value="UvrD-like_helicase_C"/>
</dbReference>
<protein>
    <recommendedName>
        <fullName evidence="3">ATP-dependent RecD2 DNA helicase</fullName>
        <ecNumber evidence="3">5.6.2.3</ecNumber>
    </recommendedName>
    <alternativeName>
        <fullName evidence="3">DNA 5'-3' helicase subunit RecD2</fullName>
    </alternativeName>
</protein>
<dbReference type="InterPro" id="IPR006345">
    <property type="entry name" value="RecD2"/>
</dbReference>
<sequence length="723" mass="80059">MLENFVFSNDDNGWSVVRLNVKGNRELVTAVGSLIGVQPGESVRLEGYWVSDRKYGDQFKAQSFTTIKPATLVGIEKYLGSGMIKGIGPVMASRMVKCFGDETLDVIETDPSRLLEVEGLGKVRVEGICQAWQEQKDIKEVMIFLQSHGVTTTYAIKIYKEYGNKAIDIVSENPYRLAVDIFGIGFRTADKIASNLGIAANSPQRAEAGVLHALGSFSEDGHVCCPRILLVEKAAEMLEIDDRFVELAIDTLSVQGLIVIENIAELTVTEGSDVAEETCDELIYLRSLYASEVGAAGLMRQVLDSDLVRLNIDMDKAISGFEKKFSIELAGQQRDAIKRAITSKMMVVTGGPGTGKTTLINGVIQILKGKERRVLLAAPTGRAAKRLSEATGMEAKTIHRLLEFSPRSMSFERGPDKPLEVDILILDEVSMVDIVLFYNVLKALPMTSQIVLVGDVDQLPSVGPGGVLKDVIASGCVEVVCLTEVFRQARESMVVMNAHAINSGKMPYVKDEGHRRDFFVIEKDDPEEVLETLKTLITQRIPAHFGFSPTDDIQVLTPMHKGLLGTSNLNKELQELLNPEQESISRGSRTFRVADKVMQIRNNYDLDVFNGDIGKIASIDRVERVVRVNFEGRMVFYEHSDLDELMLAYACSVHKAQGSEYPVVVLPLHTQHYMMLQRNLLYTAVTRGKKLVVVVGSKKALAIAVKNNKIQDRFTRLAERLNR</sequence>
<dbReference type="AlphaFoldDB" id="A0A1F2UW50"/>
<comment type="catalytic activity">
    <reaction evidence="3">
        <text>ATP + H2O = ADP + phosphate + H(+)</text>
        <dbReference type="Rhea" id="RHEA:13065"/>
        <dbReference type="ChEBI" id="CHEBI:15377"/>
        <dbReference type="ChEBI" id="CHEBI:15378"/>
        <dbReference type="ChEBI" id="CHEBI:30616"/>
        <dbReference type="ChEBI" id="CHEBI:43474"/>
        <dbReference type="ChEBI" id="CHEBI:456216"/>
        <dbReference type="EC" id="5.6.2.3"/>
    </reaction>
</comment>
<dbReference type="GO" id="GO:0005524">
    <property type="term" value="F:ATP binding"/>
    <property type="evidence" value="ECO:0007669"/>
    <property type="project" value="UniProtKB-UniRule"/>
</dbReference>
<dbReference type="GO" id="GO:0009338">
    <property type="term" value="C:exodeoxyribonuclease V complex"/>
    <property type="evidence" value="ECO:0007669"/>
    <property type="project" value="TreeGrafter"/>
</dbReference>
<comment type="similarity">
    <text evidence="3">Belongs to the RecD family. RecD2 subfamily.</text>
</comment>
<feature type="domain" description="AAA+ ATPase" evidence="4">
    <location>
        <begin position="342"/>
        <end position="605"/>
    </location>
</feature>
<dbReference type="GO" id="GO:0017116">
    <property type="term" value="F:single-stranded DNA helicase activity"/>
    <property type="evidence" value="ECO:0007669"/>
    <property type="project" value="TreeGrafter"/>
</dbReference>
<dbReference type="GO" id="GO:0043139">
    <property type="term" value="F:5'-3' DNA helicase activity"/>
    <property type="evidence" value="ECO:0007669"/>
    <property type="project" value="UniProtKB-UniRule"/>
</dbReference>
<organism evidence="5 6">
    <name type="scientific">Candidatus Aquicultor primus</name>
    <dbReference type="NCBI Taxonomy" id="1797195"/>
    <lineage>
        <taxon>Bacteria</taxon>
        <taxon>Bacillati</taxon>
        <taxon>Actinomycetota</taxon>
        <taxon>Candidatus Aquicultoria</taxon>
        <taxon>Candidatus Aquicultorales</taxon>
        <taxon>Candidatus Aquicultoraceae</taxon>
        <taxon>Candidatus Aquicultor</taxon>
    </lineage>
</organism>
<feature type="binding site" evidence="3">
    <location>
        <begin position="353"/>
        <end position="357"/>
    </location>
    <ligand>
        <name>ATP</name>
        <dbReference type="ChEBI" id="CHEBI:30616"/>
    </ligand>
</feature>
<keyword evidence="3" id="KW-0347">Helicase</keyword>
<keyword evidence="1 3" id="KW-0547">Nucleotide-binding</keyword>
<evidence type="ECO:0000256" key="2">
    <source>
        <dbReference type="ARBA" id="ARBA00022840"/>
    </source>
</evidence>
<dbReference type="InterPro" id="IPR029493">
    <property type="entry name" value="RecD2-like_HHH"/>
</dbReference>
<dbReference type="EMBL" id="MELI01000029">
    <property type="protein sequence ID" value="OFW34873.1"/>
    <property type="molecule type" value="Genomic_DNA"/>
</dbReference>
<keyword evidence="3" id="KW-0378">Hydrolase</keyword>
<comment type="caution">
    <text evidence="5">The sequence shown here is derived from an EMBL/GenBank/DDBJ whole genome shotgun (WGS) entry which is preliminary data.</text>
</comment>
<evidence type="ECO:0000256" key="3">
    <source>
        <dbReference type="HAMAP-Rule" id="MF_01488"/>
    </source>
</evidence>
<dbReference type="Pfam" id="PF13538">
    <property type="entry name" value="UvrD_C_2"/>
    <property type="match status" value="1"/>
</dbReference>
<dbReference type="Gene3D" id="3.40.50.300">
    <property type="entry name" value="P-loop containing nucleotide triphosphate hydrolases"/>
    <property type="match status" value="2"/>
</dbReference>
<gene>
    <name evidence="3" type="primary">recD2</name>
    <name evidence="5" type="ORF">A2074_06815</name>
</gene>
<dbReference type="SMART" id="SM00382">
    <property type="entry name" value="AAA"/>
    <property type="match status" value="1"/>
</dbReference>
<dbReference type="Pfam" id="PF14490">
    <property type="entry name" value="HHH_RecD2"/>
    <property type="match status" value="1"/>
</dbReference>
<dbReference type="SUPFAM" id="SSF52540">
    <property type="entry name" value="P-loop containing nucleoside triphosphate hydrolases"/>
    <property type="match status" value="2"/>
</dbReference>
<dbReference type="Pfam" id="PF23139">
    <property type="entry name" value="OB_YrrC"/>
    <property type="match status" value="1"/>
</dbReference>
<dbReference type="Pfam" id="PF13245">
    <property type="entry name" value="AAA_19"/>
    <property type="match status" value="1"/>
</dbReference>
<keyword evidence="3" id="KW-0413">Isomerase</keyword>
<dbReference type="CDD" id="cd18809">
    <property type="entry name" value="SF1_C_RecD"/>
    <property type="match status" value="1"/>
</dbReference>
<dbReference type="InterPro" id="IPR050534">
    <property type="entry name" value="Coronavir_polyprotein_1ab"/>
</dbReference>
<dbReference type="InterPro" id="IPR003593">
    <property type="entry name" value="AAA+_ATPase"/>
</dbReference>
<accession>A0A1F2UW50</accession>
<dbReference type="NCBIfam" id="TIGR01448">
    <property type="entry name" value="recD_rel"/>
    <property type="match status" value="1"/>
</dbReference>
<dbReference type="PANTHER" id="PTHR43788">
    <property type="entry name" value="DNA2/NAM7 HELICASE FAMILY MEMBER"/>
    <property type="match status" value="1"/>
</dbReference>
<dbReference type="HAMAP" id="MF_01488">
    <property type="entry name" value="RecD2"/>
    <property type="match status" value="1"/>
</dbReference>
<proteinExistence type="inferred from homology"/>
<dbReference type="InterPro" id="IPR055446">
    <property type="entry name" value="RecD2_N_OB"/>
</dbReference>
<dbReference type="PANTHER" id="PTHR43788:SF6">
    <property type="entry name" value="DNA HELICASE B"/>
    <property type="match status" value="1"/>
</dbReference>
<evidence type="ECO:0000259" key="4">
    <source>
        <dbReference type="SMART" id="SM00382"/>
    </source>
</evidence>
<dbReference type="Gene3D" id="2.30.30.940">
    <property type="match status" value="1"/>
</dbReference>
<dbReference type="Proteomes" id="UP000178086">
    <property type="component" value="Unassembled WGS sequence"/>
</dbReference>
<keyword evidence="3" id="KW-0238">DNA-binding</keyword>
<dbReference type="Gene3D" id="1.10.10.2220">
    <property type="match status" value="1"/>
</dbReference>
<keyword evidence="2 3" id="KW-0067">ATP-binding</keyword>
<dbReference type="CDD" id="cd17933">
    <property type="entry name" value="DEXSc_RecD-like"/>
    <property type="match status" value="1"/>
</dbReference>
<dbReference type="InterPro" id="IPR041451">
    <property type="entry name" value="RecD2_SH13"/>
</dbReference>
<dbReference type="InterPro" id="IPR027417">
    <property type="entry name" value="P-loop_NTPase"/>
</dbReference>
<reference evidence="5 6" key="1">
    <citation type="journal article" date="2016" name="Nat. Commun.">
        <title>Thousands of microbial genomes shed light on interconnected biogeochemical processes in an aquifer system.</title>
        <authorList>
            <person name="Anantharaman K."/>
            <person name="Brown C.T."/>
            <person name="Hug L.A."/>
            <person name="Sharon I."/>
            <person name="Castelle C.J."/>
            <person name="Probst A.J."/>
            <person name="Thomas B.C."/>
            <person name="Singh A."/>
            <person name="Wilkins M.J."/>
            <person name="Karaoz U."/>
            <person name="Brodie E.L."/>
            <person name="Williams K.H."/>
            <person name="Hubbard S.S."/>
            <person name="Banfield J.F."/>
        </authorList>
    </citation>
    <scope>NUCLEOTIDE SEQUENCE [LARGE SCALE GENOMIC DNA]</scope>
</reference>
<evidence type="ECO:0000313" key="5">
    <source>
        <dbReference type="EMBL" id="OFW34873.1"/>
    </source>
</evidence>
<evidence type="ECO:0000256" key="1">
    <source>
        <dbReference type="ARBA" id="ARBA00022741"/>
    </source>
</evidence>
<name>A0A1F2UW50_9ACTN</name>